<proteinExistence type="inferred from homology"/>
<evidence type="ECO:0000256" key="3">
    <source>
        <dbReference type="ARBA" id="ARBA00022989"/>
    </source>
</evidence>
<feature type="compositionally biased region" description="Low complexity" evidence="6">
    <location>
        <begin position="686"/>
        <end position="699"/>
    </location>
</feature>
<protein>
    <submittedName>
        <fullName evidence="9">Uncharacterized protein</fullName>
    </submittedName>
</protein>
<dbReference type="InterPro" id="IPR027970">
    <property type="entry name" value="SPATA31-like"/>
</dbReference>
<sequence>MESISFLKSHIELWLNYSSAFLDIDPKCTFLSALGLLLLYLCYRLSKPTLPTHGKPQQREILCWCFPSLFLHYRMSLVVSERHLTWEQHDSTRFQKLLCPDPLCGFCSKTATEVSNLISLASLEVSTASESPVGSPASKKESSSSLTSPLSEVPPEHPNPGPTLEPSILLPKQDTPLEDLPSLSPLDDSLPPEPNSPFNAKFPMDSLSSQNLAFPAPLPHHTQDADLVFPQDATLPLEGSPGGLSTYYDPTTRATRHSNLATSEFSQREPGEKNCFSSTLAQYEATQDFLALHSSEASSGGDPAIYLKDPGNLSFVNFDVLSFLERQIKERGKMLESVADQQDSAVSLPFGSSKGKPVPQHWHMPQQPPYLKNSEHESPQKDTQLFWGLPSIHSESLSTTIPASGDSFFICFNRMFSASTIHESPILPHPTPPSLPEIQPQALYQTLSQSQSQHLHPAQDKAQLQSSLPILPPSPLPQLRKCGVHFHTPQSEALSLSPSEIHHLEYNVLQKNLESLWGLPCVIQKSQEKFCPPAPNISLVSRSSKTHVQISILPGDFPLNNELQKKLEHHLQKRLIQHRWGLPHRIHESLSKMSPLIEIPSESKNSDGVSWISSLKNQNSKELNNFQLSQPNTFRKRSSEMFLLEEGVGKEQGHSLEIGPDDHLASDQDGPSDNGLGCDSETDTVNNSESLSRNNSRTSVLSLDQNQLKDAMEIHLNKKFEELSEGQTPSAVRNYRLPAASPGGKEGQEPQMQSFSGIENDHIANIHRMDDKQLFPHQTQSVIQKASQKQSVVGNTCIIPNLPTRASEAVPEPVDKTLSSRNTVQKPWVERTYRGKFSLSTNSRETFKVEELCGLQPRPSMLTSRDRGKFPESTQKVPWPLKSPQGEHQFLTILT</sequence>
<comment type="subcellular location">
    <subcellularLocation>
        <location evidence="1">Membrane</location>
        <topology evidence="1">Single-pass membrane protein</topology>
    </subcellularLocation>
</comment>
<evidence type="ECO:0000313" key="9">
    <source>
        <dbReference type="Ensembl" id="ENSCCNP00000010781.1"/>
    </source>
</evidence>
<feature type="compositionally biased region" description="Low complexity" evidence="6">
    <location>
        <begin position="178"/>
        <end position="189"/>
    </location>
</feature>
<evidence type="ECO:0000256" key="6">
    <source>
        <dbReference type="SAM" id="MobiDB-lite"/>
    </source>
</evidence>
<keyword evidence="4" id="KW-0472">Membrane</keyword>
<name>A0A8C0WF83_CASCN</name>
<dbReference type="PANTHER" id="PTHR21859">
    <property type="entry name" value="ACROSOME-SPECIFIC PROTEIN"/>
    <property type="match status" value="1"/>
</dbReference>
<dbReference type="GO" id="GO:0016020">
    <property type="term" value="C:membrane"/>
    <property type="evidence" value="ECO:0007669"/>
    <property type="project" value="UniProtKB-SubCell"/>
</dbReference>
<dbReference type="Pfam" id="PF15371">
    <property type="entry name" value="DUF4599"/>
    <property type="match status" value="1"/>
</dbReference>
<evidence type="ECO:0000256" key="2">
    <source>
        <dbReference type="ARBA" id="ARBA00022692"/>
    </source>
</evidence>
<feature type="compositionally biased region" description="Basic and acidic residues" evidence="6">
    <location>
        <begin position="648"/>
        <end position="666"/>
    </location>
</feature>
<reference evidence="9" key="1">
    <citation type="submission" date="2023-09" db="UniProtKB">
        <authorList>
            <consortium name="Ensembl"/>
        </authorList>
    </citation>
    <scope>IDENTIFICATION</scope>
</reference>
<accession>A0A8C0WF83</accession>
<feature type="region of interest" description="Disordered" evidence="6">
    <location>
        <begin position="858"/>
        <end position="883"/>
    </location>
</feature>
<evidence type="ECO:0000259" key="8">
    <source>
        <dbReference type="Pfam" id="PF15371"/>
    </source>
</evidence>
<feature type="region of interest" description="Disordered" evidence="6">
    <location>
        <begin position="346"/>
        <end position="378"/>
    </location>
</feature>
<dbReference type="Pfam" id="PF14650">
    <property type="entry name" value="FAM75"/>
    <property type="match status" value="1"/>
</dbReference>
<feature type="domain" description="SPATA31-like" evidence="8">
    <location>
        <begin position="88"/>
        <end position="137"/>
    </location>
</feature>
<evidence type="ECO:0000256" key="5">
    <source>
        <dbReference type="ARBA" id="ARBA00035009"/>
    </source>
</evidence>
<feature type="region of interest" description="Disordered" evidence="6">
    <location>
        <begin position="129"/>
        <end position="198"/>
    </location>
</feature>
<evidence type="ECO:0000256" key="1">
    <source>
        <dbReference type="ARBA" id="ARBA00004167"/>
    </source>
</evidence>
<dbReference type="Ensembl" id="ENSCCNT00000014135.1">
    <property type="protein sequence ID" value="ENSCCNP00000010781.1"/>
    <property type="gene ID" value="ENSCCNG00000011205.1"/>
</dbReference>
<keyword evidence="2" id="KW-0812">Transmembrane</keyword>
<evidence type="ECO:0000256" key="4">
    <source>
        <dbReference type="ARBA" id="ARBA00023136"/>
    </source>
</evidence>
<feature type="region of interest" description="Disordered" evidence="6">
    <location>
        <begin position="648"/>
        <end position="700"/>
    </location>
</feature>
<dbReference type="AlphaFoldDB" id="A0A8C0WF83"/>
<evidence type="ECO:0000259" key="7">
    <source>
        <dbReference type="Pfam" id="PF14650"/>
    </source>
</evidence>
<comment type="similarity">
    <text evidence="5">Belongs to the SPATA31 family.</text>
</comment>
<feature type="domain" description="SPATA31" evidence="7">
    <location>
        <begin position="366"/>
        <end position="734"/>
    </location>
</feature>
<keyword evidence="3" id="KW-1133">Transmembrane helix</keyword>
<dbReference type="PANTHER" id="PTHR21859:SF12">
    <property type="entry name" value="SPERMATOGENESIS-ASSOCIATED PROTEIN 31D1"/>
    <property type="match status" value="1"/>
</dbReference>
<dbReference type="InterPro" id="IPR039509">
    <property type="entry name" value="SPATA31"/>
</dbReference>
<organism evidence="9">
    <name type="scientific">Castor canadensis</name>
    <name type="common">American beaver</name>
    <dbReference type="NCBI Taxonomy" id="51338"/>
    <lineage>
        <taxon>Eukaryota</taxon>
        <taxon>Metazoa</taxon>
        <taxon>Chordata</taxon>
        <taxon>Craniata</taxon>
        <taxon>Vertebrata</taxon>
        <taxon>Euteleostomi</taxon>
        <taxon>Mammalia</taxon>
        <taxon>Eutheria</taxon>
        <taxon>Euarchontoglires</taxon>
        <taxon>Glires</taxon>
        <taxon>Rodentia</taxon>
        <taxon>Castorimorpha</taxon>
        <taxon>Castoridae</taxon>
        <taxon>Castor</taxon>
    </lineage>
</organism>